<reference evidence="7 8" key="1">
    <citation type="submission" date="2021-08" db="EMBL/GenBank/DDBJ databases">
        <title>WGS of actinomycetes from Thailand.</title>
        <authorList>
            <person name="Thawai C."/>
        </authorList>
    </citation>
    <scope>NUCLEOTIDE SEQUENCE [LARGE SCALE GENOMIC DNA]</scope>
    <source>
        <strain evidence="7 8">PLK6-54</strain>
    </source>
</reference>
<keyword evidence="4 5" id="KW-0472">Membrane</keyword>
<evidence type="ECO:0000259" key="6">
    <source>
        <dbReference type="Pfam" id="PF13515"/>
    </source>
</evidence>
<feature type="transmembrane region" description="Helical" evidence="5">
    <location>
        <begin position="51"/>
        <end position="78"/>
    </location>
</feature>
<keyword evidence="3 5" id="KW-1133">Transmembrane helix</keyword>
<dbReference type="InterPro" id="IPR049453">
    <property type="entry name" value="Memb_transporter_dom"/>
</dbReference>
<feature type="transmembrane region" description="Helical" evidence="5">
    <location>
        <begin position="90"/>
        <end position="108"/>
    </location>
</feature>
<name>A0ABS7Q4U3_9ACTN</name>
<evidence type="ECO:0000256" key="5">
    <source>
        <dbReference type="SAM" id="Phobius"/>
    </source>
</evidence>
<comment type="caution">
    <text evidence="7">The sequence shown here is derived from an EMBL/GenBank/DDBJ whole genome shotgun (WGS) entry which is preliminary data.</text>
</comment>
<feature type="transmembrane region" description="Helical" evidence="5">
    <location>
        <begin position="144"/>
        <end position="162"/>
    </location>
</feature>
<dbReference type="RefSeq" id="WP_222962122.1">
    <property type="nucleotide sequence ID" value="NZ_JAINZZ010000008.1"/>
</dbReference>
<keyword evidence="8" id="KW-1185">Reference proteome</keyword>
<evidence type="ECO:0000256" key="3">
    <source>
        <dbReference type="ARBA" id="ARBA00022989"/>
    </source>
</evidence>
<feature type="transmembrane region" description="Helical" evidence="5">
    <location>
        <begin position="323"/>
        <end position="341"/>
    </location>
</feature>
<dbReference type="Pfam" id="PF13515">
    <property type="entry name" value="FUSC_2"/>
    <property type="match status" value="1"/>
</dbReference>
<proteinExistence type="predicted"/>
<keyword evidence="2 5" id="KW-0812">Transmembrane</keyword>
<feature type="transmembrane region" description="Helical" evidence="5">
    <location>
        <begin position="114"/>
        <end position="137"/>
    </location>
</feature>
<feature type="transmembrane region" description="Helical" evidence="5">
    <location>
        <begin position="174"/>
        <end position="194"/>
    </location>
</feature>
<evidence type="ECO:0000256" key="1">
    <source>
        <dbReference type="ARBA" id="ARBA00004141"/>
    </source>
</evidence>
<protein>
    <submittedName>
        <fullName evidence="7">FUSC family protein</fullName>
    </submittedName>
</protein>
<evidence type="ECO:0000313" key="7">
    <source>
        <dbReference type="EMBL" id="MBY8877983.1"/>
    </source>
</evidence>
<feature type="domain" description="Integral membrane bound transporter" evidence="6">
    <location>
        <begin position="234"/>
        <end position="365"/>
    </location>
</feature>
<feature type="transmembrane region" description="Helical" evidence="5">
    <location>
        <begin position="274"/>
        <end position="292"/>
    </location>
</feature>
<feature type="transmembrane region" description="Helical" evidence="5">
    <location>
        <begin position="224"/>
        <end position="241"/>
    </location>
</feature>
<evidence type="ECO:0000256" key="4">
    <source>
        <dbReference type="ARBA" id="ARBA00023136"/>
    </source>
</evidence>
<dbReference type="Proteomes" id="UP000778578">
    <property type="component" value="Unassembled WGS sequence"/>
</dbReference>
<organism evidence="7 8">
    <name type="scientific">Actinacidiphila acidipaludis</name>
    <dbReference type="NCBI Taxonomy" id="2873382"/>
    <lineage>
        <taxon>Bacteria</taxon>
        <taxon>Bacillati</taxon>
        <taxon>Actinomycetota</taxon>
        <taxon>Actinomycetes</taxon>
        <taxon>Kitasatosporales</taxon>
        <taxon>Streptomycetaceae</taxon>
        <taxon>Actinacidiphila</taxon>
    </lineage>
</organism>
<accession>A0ABS7Q4U3</accession>
<gene>
    <name evidence="7" type="ORF">K7862_10120</name>
</gene>
<dbReference type="EMBL" id="JAINZZ010000008">
    <property type="protein sequence ID" value="MBY8877983.1"/>
    <property type="molecule type" value="Genomic_DNA"/>
</dbReference>
<evidence type="ECO:0000313" key="8">
    <source>
        <dbReference type="Proteomes" id="UP000778578"/>
    </source>
</evidence>
<evidence type="ECO:0000256" key="2">
    <source>
        <dbReference type="ARBA" id="ARBA00022692"/>
    </source>
</evidence>
<sequence>MATVDGRAGRPADRGKPARWRAVTVAWLSKVFALNPAGLNWPRAIALLDVALVPLVVFWAIGHEVYLLSALFALLFAVLADPGGGFGNRAAHIAGFGLAGAGMTALGFGVGGEAWGWLTLTAFVVTLACGLAVAFGVRRFVMALLLNVWLVVAFGVASGFQSNARVTSYTWAQVATWAGGTALWIAVAFLAWLVRGRHDRPQPIAELPGDTAPRKLTPQITTFAVMRAVALAGAVALAFGLNLSHGYWMPIAAIVAMKPSLGQSTLVGAQRLSGAVIGAVAAGLLLLIPASVHGLRLFAVSRGLEVVALVLFVHGVATRFVNYALYCAAIAGGVLILVDILQPTDYAAEGYRMLWTLCGVGIGLATLLLAGLVAKRRSARAAK</sequence>
<feature type="transmembrane region" description="Helical" evidence="5">
    <location>
        <begin position="353"/>
        <end position="374"/>
    </location>
</feature>
<comment type="subcellular location">
    <subcellularLocation>
        <location evidence="1">Membrane</location>
        <topology evidence="1">Multi-pass membrane protein</topology>
    </subcellularLocation>
</comment>